<dbReference type="InterPro" id="IPR005750">
    <property type="entry name" value="UDP_GlcNAc_COvinyl_MurA"/>
</dbReference>
<comment type="similarity">
    <text evidence="10 12">Belongs to the EPSP synthase family. MurA subfamily.</text>
</comment>
<feature type="active site" description="Proton donor" evidence="12">
    <location>
        <position position="119"/>
    </location>
</feature>
<organism evidence="14 15">
    <name type="scientific">Candidatus Kaiserbacteria bacterium CG10_big_fil_rev_8_21_14_0_10_45_20</name>
    <dbReference type="NCBI Taxonomy" id="1974607"/>
    <lineage>
        <taxon>Bacteria</taxon>
        <taxon>Candidatus Kaiseribacteriota</taxon>
    </lineage>
</organism>
<comment type="catalytic activity">
    <reaction evidence="11 12">
        <text>phosphoenolpyruvate + UDP-N-acetyl-alpha-D-glucosamine = UDP-N-acetyl-3-O-(1-carboxyvinyl)-alpha-D-glucosamine + phosphate</text>
        <dbReference type="Rhea" id="RHEA:18681"/>
        <dbReference type="ChEBI" id="CHEBI:43474"/>
        <dbReference type="ChEBI" id="CHEBI:57705"/>
        <dbReference type="ChEBI" id="CHEBI:58702"/>
        <dbReference type="ChEBI" id="CHEBI:68483"/>
        <dbReference type="EC" id="2.5.1.7"/>
    </reaction>
</comment>
<dbReference type="InterPro" id="IPR001986">
    <property type="entry name" value="Enolpyruvate_Tfrase_dom"/>
</dbReference>
<dbReference type="Pfam" id="PF00275">
    <property type="entry name" value="EPSP_synthase"/>
    <property type="match status" value="1"/>
</dbReference>
<dbReference type="GO" id="GO:0071555">
    <property type="term" value="P:cell wall organization"/>
    <property type="evidence" value="ECO:0007669"/>
    <property type="project" value="UniProtKB-KW"/>
</dbReference>
<keyword evidence="7 12" id="KW-0573">Peptidoglycan synthesis</keyword>
<dbReference type="EC" id="2.5.1.7" evidence="12"/>
<dbReference type="HAMAP" id="MF_00111">
    <property type="entry name" value="MurA"/>
    <property type="match status" value="1"/>
</dbReference>
<dbReference type="GO" id="GO:0051301">
    <property type="term" value="P:cell division"/>
    <property type="evidence" value="ECO:0007669"/>
    <property type="project" value="UniProtKB-KW"/>
</dbReference>
<sequence length="424" mass="44666">MDSFIVDGLAEKPTLEGEIAISGMKNAVLPIMAAAFVVEGETKLSNVPNIADVGSMSRLLEGLGAFVSHSGDELSIRTHDASGTVLEPQLAKSLRASVLLIGSVLARNGSVTFAHPGGCVLGSRPIDVFVDGLQKLGAELVEEDETYTLKAPNGLSGGEIFFRVMSVTGTEALMTAATRASGPVTLRNCAMEPEVVATADFLKSCGARIEGAGTSTIVIHPAHLTPNPEPVRIIPDRIEAASFLILGALVGKNIRITNAEPLHIEAVIETLRGMNVSISVTKEAISVSAPPHLKSTQIRTHEYPGFPTDAQAPMAVLLTQAEGESSILETVFDGRLNYTAELVRMGADIQIWNPHKATIKGKTDLKARDIDGPDIRAGLAFLLAASIAEGKSRIGNAHLIDRGYGSIEKKLSAVGLSISREQAS</sequence>
<evidence type="ECO:0000313" key="14">
    <source>
        <dbReference type="EMBL" id="PIR85395.1"/>
    </source>
</evidence>
<name>A0A2H0UHX3_9BACT</name>
<evidence type="ECO:0000259" key="13">
    <source>
        <dbReference type="Pfam" id="PF00275"/>
    </source>
</evidence>
<evidence type="ECO:0000256" key="10">
    <source>
        <dbReference type="ARBA" id="ARBA00038367"/>
    </source>
</evidence>
<dbReference type="Proteomes" id="UP000229315">
    <property type="component" value="Unassembled WGS sequence"/>
</dbReference>
<accession>A0A2H0UHX3</accession>
<evidence type="ECO:0000256" key="7">
    <source>
        <dbReference type="ARBA" id="ARBA00022984"/>
    </source>
</evidence>
<dbReference type="GO" id="GO:0019277">
    <property type="term" value="P:UDP-N-acetylgalactosamine biosynthetic process"/>
    <property type="evidence" value="ECO:0007669"/>
    <property type="project" value="InterPro"/>
</dbReference>
<comment type="caution">
    <text evidence="12">Lacks conserved residue(s) required for the propagation of feature annotation.</text>
</comment>
<feature type="binding site" evidence="12">
    <location>
        <position position="95"/>
    </location>
    <ligand>
        <name>UDP-N-acetyl-alpha-D-glucosamine</name>
        <dbReference type="ChEBI" id="CHEBI:57705"/>
    </ligand>
</feature>
<keyword evidence="4 12" id="KW-0132">Cell division</keyword>
<evidence type="ECO:0000256" key="3">
    <source>
        <dbReference type="ARBA" id="ARBA00022490"/>
    </source>
</evidence>
<evidence type="ECO:0000256" key="6">
    <source>
        <dbReference type="ARBA" id="ARBA00022960"/>
    </source>
</evidence>
<protein>
    <recommendedName>
        <fullName evidence="12">UDP-N-acetylglucosamine 1-carboxyvinyltransferase</fullName>
        <ecNumber evidence="12">2.5.1.7</ecNumber>
    </recommendedName>
    <alternativeName>
        <fullName evidence="12">Enoylpyruvate transferase</fullName>
    </alternativeName>
    <alternativeName>
        <fullName evidence="12">UDP-N-acetylglucosamine enolpyruvyl transferase</fullName>
        <shortName evidence="12">EPT</shortName>
    </alternativeName>
</protein>
<evidence type="ECO:0000256" key="11">
    <source>
        <dbReference type="ARBA" id="ARBA00047527"/>
    </source>
</evidence>
<gene>
    <name evidence="12 14" type="primary">murA</name>
    <name evidence="14" type="ORF">COU15_01030</name>
</gene>
<feature type="binding site" evidence="12">
    <location>
        <position position="309"/>
    </location>
    <ligand>
        <name>UDP-N-acetyl-alpha-D-glucosamine</name>
        <dbReference type="ChEBI" id="CHEBI:57705"/>
    </ligand>
</feature>
<evidence type="ECO:0000256" key="9">
    <source>
        <dbReference type="ARBA" id="ARBA00023316"/>
    </source>
</evidence>
<dbReference type="InterPro" id="IPR013792">
    <property type="entry name" value="RNA3'P_cycl/enolpyr_Trfase_a/b"/>
</dbReference>
<dbReference type="GO" id="GO:0005737">
    <property type="term" value="C:cytoplasm"/>
    <property type="evidence" value="ECO:0007669"/>
    <property type="project" value="UniProtKB-SubCell"/>
</dbReference>
<keyword evidence="8 12" id="KW-0131">Cell cycle</keyword>
<dbReference type="InterPro" id="IPR050068">
    <property type="entry name" value="MurA_subfamily"/>
</dbReference>
<reference evidence="15" key="1">
    <citation type="submission" date="2017-09" db="EMBL/GenBank/DDBJ databases">
        <title>Depth-based differentiation of microbial function through sediment-hosted aquifers and enrichment of novel symbionts in the deep terrestrial subsurface.</title>
        <authorList>
            <person name="Probst A.J."/>
            <person name="Ladd B."/>
            <person name="Jarett J.K."/>
            <person name="Geller-Mcgrath D.E."/>
            <person name="Sieber C.M.K."/>
            <person name="Emerson J.B."/>
            <person name="Anantharaman K."/>
            <person name="Thomas B.C."/>
            <person name="Malmstrom R."/>
            <person name="Stieglmeier M."/>
            <person name="Klingl A."/>
            <person name="Woyke T."/>
            <person name="Ryan C.M."/>
            <person name="Banfield J.F."/>
        </authorList>
    </citation>
    <scope>NUCLEOTIDE SEQUENCE [LARGE SCALE GENOMIC DNA]</scope>
</reference>
<dbReference type="GO" id="GO:0009252">
    <property type="term" value="P:peptidoglycan biosynthetic process"/>
    <property type="evidence" value="ECO:0007669"/>
    <property type="project" value="UniProtKB-UniRule"/>
</dbReference>
<evidence type="ECO:0000256" key="5">
    <source>
        <dbReference type="ARBA" id="ARBA00022679"/>
    </source>
</evidence>
<keyword evidence="5 12" id="KW-0808">Transferase</keyword>
<evidence type="ECO:0000256" key="12">
    <source>
        <dbReference type="HAMAP-Rule" id="MF_00111"/>
    </source>
</evidence>
<dbReference type="InterPro" id="IPR036968">
    <property type="entry name" value="Enolpyruvate_Tfrase_sf"/>
</dbReference>
<dbReference type="CDD" id="cd01555">
    <property type="entry name" value="UdpNAET"/>
    <property type="match status" value="1"/>
</dbReference>
<dbReference type="Gene3D" id="3.65.10.10">
    <property type="entry name" value="Enolpyruvate transferase domain"/>
    <property type="match status" value="2"/>
</dbReference>
<dbReference type="GO" id="GO:0008360">
    <property type="term" value="P:regulation of cell shape"/>
    <property type="evidence" value="ECO:0007669"/>
    <property type="project" value="UniProtKB-KW"/>
</dbReference>
<evidence type="ECO:0000256" key="1">
    <source>
        <dbReference type="ARBA" id="ARBA00004496"/>
    </source>
</evidence>
<keyword evidence="3 12" id="KW-0963">Cytoplasm</keyword>
<comment type="function">
    <text evidence="12">Cell wall formation. Adds enolpyruvyl to UDP-N-acetylglucosamine.</text>
</comment>
<dbReference type="AlphaFoldDB" id="A0A2H0UHX3"/>
<feature type="modified residue" description="2-(S-cysteinyl)pyruvic acid O-phosphothioketal" evidence="12">
    <location>
        <position position="119"/>
    </location>
</feature>
<dbReference type="UniPathway" id="UPA00219"/>
<dbReference type="NCBIfam" id="TIGR01072">
    <property type="entry name" value="murA"/>
    <property type="match status" value="1"/>
</dbReference>
<feature type="domain" description="Enolpyruvate transferase" evidence="13">
    <location>
        <begin position="14"/>
        <end position="411"/>
    </location>
</feature>
<comment type="caution">
    <text evidence="14">The sequence shown here is derived from an EMBL/GenBank/DDBJ whole genome shotgun (WGS) entry which is preliminary data.</text>
</comment>
<comment type="subcellular location">
    <subcellularLocation>
        <location evidence="1 12">Cytoplasm</location>
    </subcellularLocation>
</comment>
<evidence type="ECO:0000256" key="4">
    <source>
        <dbReference type="ARBA" id="ARBA00022618"/>
    </source>
</evidence>
<feature type="binding site" evidence="12">
    <location>
        <begin position="25"/>
        <end position="26"/>
    </location>
    <ligand>
        <name>phosphoenolpyruvate</name>
        <dbReference type="ChEBI" id="CHEBI:58702"/>
    </ligand>
</feature>
<evidence type="ECO:0000256" key="2">
    <source>
        <dbReference type="ARBA" id="ARBA00004752"/>
    </source>
</evidence>
<keyword evidence="9 12" id="KW-0961">Cell wall biogenesis/degradation</keyword>
<feature type="binding site" evidence="12">
    <location>
        <position position="331"/>
    </location>
    <ligand>
        <name>UDP-N-acetyl-alpha-D-glucosamine</name>
        <dbReference type="ChEBI" id="CHEBI:57705"/>
    </ligand>
</feature>
<keyword evidence="6 12" id="KW-0133">Cell shape</keyword>
<dbReference type="GO" id="GO:0008760">
    <property type="term" value="F:UDP-N-acetylglucosamine 1-carboxyvinyltransferase activity"/>
    <property type="evidence" value="ECO:0007669"/>
    <property type="project" value="UniProtKB-UniRule"/>
</dbReference>
<dbReference type="PANTHER" id="PTHR43783:SF1">
    <property type="entry name" value="UDP-N-ACETYLGLUCOSAMINE 1-CARBOXYVINYLTRANSFERASE"/>
    <property type="match status" value="1"/>
</dbReference>
<proteinExistence type="inferred from homology"/>
<keyword evidence="12" id="KW-0670">Pyruvate</keyword>
<dbReference type="EMBL" id="PFBH01000005">
    <property type="protein sequence ID" value="PIR85395.1"/>
    <property type="molecule type" value="Genomic_DNA"/>
</dbReference>
<comment type="pathway">
    <text evidence="2 12">Cell wall biogenesis; peptidoglycan biosynthesis.</text>
</comment>
<evidence type="ECO:0000313" key="15">
    <source>
        <dbReference type="Proteomes" id="UP000229315"/>
    </source>
</evidence>
<dbReference type="SUPFAM" id="SSF55205">
    <property type="entry name" value="EPT/RTPC-like"/>
    <property type="match status" value="1"/>
</dbReference>
<dbReference type="NCBIfam" id="NF006873">
    <property type="entry name" value="PRK09369.1"/>
    <property type="match status" value="1"/>
</dbReference>
<evidence type="ECO:0000256" key="8">
    <source>
        <dbReference type="ARBA" id="ARBA00023306"/>
    </source>
</evidence>
<dbReference type="PANTHER" id="PTHR43783">
    <property type="entry name" value="UDP-N-ACETYLGLUCOSAMINE 1-CARBOXYVINYLTRANSFERASE"/>
    <property type="match status" value="1"/>
</dbReference>